<dbReference type="InterPro" id="IPR052345">
    <property type="entry name" value="Rad_response_metalloprotease"/>
</dbReference>
<dbReference type="PANTHER" id="PTHR43236:SF1">
    <property type="entry name" value="BLL7220 PROTEIN"/>
    <property type="match status" value="1"/>
</dbReference>
<reference evidence="2 3" key="1">
    <citation type="submission" date="2018-06" db="EMBL/GenBank/DDBJ databases">
        <title>Complete genome sequencing of Azospirillum sp. M2T2B2.</title>
        <authorList>
            <person name="Heo J."/>
            <person name="Kim S.-J."/>
            <person name="Kwon S.-W."/>
            <person name="Anandham R."/>
        </authorList>
    </citation>
    <scope>NUCLEOTIDE SEQUENCE [LARGE SCALE GENOMIC DNA]</scope>
    <source>
        <strain evidence="2 3">M2T2B2</strain>
        <plasmid evidence="2 3">unnamed6</plasmid>
    </source>
</reference>
<proteinExistence type="predicted"/>
<feature type="domain" description="IrrE N-terminal-like" evidence="1">
    <location>
        <begin position="23"/>
        <end position="125"/>
    </location>
</feature>
<dbReference type="Pfam" id="PF06114">
    <property type="entry name" value="Peptidase_M78"/>
    <property type="match status" value="1"/>
</dbReference>
<gene>
    <name evidence="2" type="ORF">DM194_27735</name>
</gene>
<dbReference type="KEGG" id="azm:DM194_27735"/>
<sequence>MGAAVKYRPLDGCEARIVGAGNRAVITVHEGRRPERRRFSVGHELGHWKHHRGRRFDCRSEDIGSPKDDSPFDPERVADQFAVDLLMPTFLFQPAAGRLGRMTLDVADTLAAAFRVSLTAAAIRLVEVGPAPAMLICHGPQGRRWFRRHRDIPDTMFPHRSLDAESYAQDVWDGKMDRSRAAKIGAGAWIDRRGADRYEVTEQTIRIGRDTILSLVWWHDEAQLEAELRVARQG</sequence>
<dbReference type="PANTHER" id="PTHR43236">
    <property type="entry name" value="ANTITOXIN HIGA1"/>
    <property type="match status" value="1"/>
</dbReference>
<geneLocation type="plasmid" evidence="2 3">
    <name>unnamed6</name>
</geneLocation>
<keyword evidence="2" id="KW-0614">Plasmid</keyword>
<dbReference type="AlphaFoldDB" id="A0A2U9SET3"/>
<evidence type="ECO:0000313" key="3">
    <source>
        <dbReference type="Proteomes" id="UP000249605"/>
    </source>
</evidence>
<dbReference type="EMBL" id="CP029836">
    <property type="protein sequence ID" value="AWU98125.1"/>
    <property type="molecule type" value="Genomic_DNA"/>
</dbReference>
<keyword evidence="3" id="KW-1185">Reference proteome</keyword>
<name>A0A2U9SET3_9PROT</name>
<organism evidence="2 3">
    <name type="scientific">Azospirillum ramasamyi</name>
    <dbReference type="NCBI Taxonomy" id="682998"/>
    <lineage>
        <taxon>Bacteria</taxon>
        <taxon>Pseudomonadati</taxon>
        <taxon>Pseudomonadota</taxon>
        <taxon>Alphaproteobacteria</taxon>
        <taxon>Rhodospirillales</taxon>
        <taxon>Azospirillaceae</taxon>
        <taxon>Azospirillum</taxon>
    </lineage>
</organism>
<dbReference type="InterPro" id="IPR010359">
    <property type="entry name" value="IrrE_HExxH"/>
</dbReference>
<dbReference type="OrthoDB" id="9794834at2"/>
<accession>A0A2U9SET3</accession>
<evidence type="ECO:0000313" key="2">
    <source>
        <dbReference type="EMBL" id="AWU98125.1"/>
    </source>
</evidence>
<dbReference type="Gene3D" id="1.10.10.2910">
    <property type="match status" value="1"/>
</dbReference>
<protein>
    <submittedName>
        <fullName evidence="2">ImmA/IrrE family metallo-endopeptidase</fullName>
    </submittedName>
</protein>
<evidence type="ECO:0000259" key="1">
    <source>
        <dbReference type="Pfam" id="PF06114"/>
    </source>
</evidence>
<dbReference type="Proteomes" id="UP000249605">
    <property type="component" value="Plasmid unnamed6"/>
</dbReference>